<feature type="region of interest" description="Disordered" evidence="1">
    <location>
        <begin position="1"/>
        <end position="29"/>
    </location>
</feature>
<accession>Q0UIL3</accession>
<sequence>MDQYSQKQTPTPSSRPPTHNDENHLGRRSRVIYRRICGF</sequence>
<dbReference type="InParanoid" id="Q0UIL3"/>
<dbReference type="Proteomes" id="UP000001055">
    <property type="component" value="Unassembled WGS sequence"/>
</dbReference>
<dbReference type="EMBL" id="CH445336">
    <property type="protein sequence ID" value="EAT84677.1"/>
    <property type="molecule type" value="Genomic_DNA"/>
</dbReference>
<evidence type="ECO:0000256" key="1">
    <source>
        <dbReference type="SAM" id="MobiDB-lite"/>
    </source>
</evidence>
<dbReference type="HOGENOM" id="CLU_3320224_0_0_1"/>
<protein>
    <submittedName>
        <fullName evidence="2">Uncharacterized protein</fullName>
    </submittedName>
</protein>
<name>Q0UIL3_PHANO</name>
<proteinExistence type="predicted"/>
<evidence type="ECO:0000313" key="3">
    <source>
        <dbReference type="Proteomes" id="UP000001055"/>
    </source>
</evidence>
<feature type="compositionally biased region" description="Polar residues" evidence="1">
    <location>
        <begin position="1"/>
        <end position="12"/>
    </location>
</feature>
<gene>
    <name evidence="2" type="ORF">SNOG_08401</name>
</gene>
<evidence type="ECO:0000313" key="2">
    <source>
        <dbReference type="EMBL" id="EAT84677.1"/>
    </source>
</evidence>
<dbReference type="RefSeq" id="XP_001798714.1">
    <property type="nucleotide sequence ID" value="XM_001798662.1"/>
</dbReference>
<reference evidence="3" key="1">
    <citation type="journal article" date="2007" name="Plant Cell">
        <title>Dothideomycete-plant interactions illuminated by genome sequencing and EST analysis of the wheat pathogen Stagonospora nodorum.</title>
        <authorList>
            <person name="Hane J.K."/>
            <person name="Lowe R.G."/>
            <person name="Solomon P.S."/>
            <person name="Tan K.C."/>
            <person name="Schoch C.L."/>
            <person name="Spatafora J.W."/>
            <person name="Crous P.W."/>
            <person name="Kodira C."/>
            <person name="Birren B.W."/>
            <person name="Galagan J.E."/>
            <person name="Torriani S.F."/>
            <person name="McDonald B.A."/>
            <person name="Oliver R.P."/>
        </authorList>
    </citation>
    <scope>NUCLEOTIDE SEQUENCE [LARGE SCALE GENOMIC DNA]</scope>
    <source>
        <strain evidence="3">SN15 / ATCC MYA-4574 / FGSC 10173</strain>
    </source>
</reference>
<dbReference type="AlphaFoldDB" id="Q0UIL3"/>
<dbReference type="GeneID" id="5975612"/>
<organism evidence="2 3">
    <name type="scientific">Phaeosphaeria nodorum (strain SN15 / ATCC MYA-4574 / FGSC 10173)</name>
    <name type="common">Glume blotch fungus</name>
    <name type="synonym">Parastagonospora nodorum</name>
    <dbReference type="NCBI Taxonomy" id="321614"/>
    <lineage>
        <taxon>Eukaryota</taxon>
        <taxon>Fungi</taxon>
        <taxon>Dikarya</taxon>
        <taxon>Ascomycota</taxon>
        <taxon>Pezizomycotina</taxon>
        <taxon>Dothideomycetes</taxon>
        <taxon>Pleosporomycetidae</taxon>
        <taxon>Pleosporales</taxon>
        <taxon>Pleosporineae</taxon>
        <taxon>Phaeosphaeriaceae</taxon>
        <taxon>Parastagonospora</taxon>
    </lineage>
</organism>
<dbReference type="KEGG" id="pno:SNOG_08401"/>